<dbReference type="AlphaFoldDB" id="A0A6M0IDS8"/>
<dbReference type="EMBL" id="JAAGNZ010000001">
    <property type="protein sequence ID" value="NEU65501.1"/>
    <property type="molecule type" value="Genomic_DNA"/>
</dbReference>
<accession>A0A6M0IDS8</accession>
<evidence type="ECO:0000313" key="2">
    <source>
        <dbReference type="EMBL" id="NEU65501.1"/>
    </source>
</evidence>
<proteinExistence type="predicted"/>
<comment type="caution">
    <text evidence="2">The sequence shown here is derived from an EMBL/GenBank/DDBJ whole genome shotgun (WGS) entry which is preliminary data.</text>
</comment>
<organism evidence="2 3">
    <name type="scientific">Spirosoma agri</name>
    <dbReference type="NCBI Taxonomy" id="1987381"/>
    <lineage>
        <taxon>Bacteria</taxon>
        <taxon>Pseudomonadati</taxon>
        <taxon>Bacteroidota</taxon>
        <taxon>Cytophagia</taxon>
        <taxon>Cytophagales</taxon>
        <taxon>Cytophagaceae</taxon>
        <taxon>Spirosoma</taxon>
    </lineage>
</organism>
<dbReference type="RefSeq" id="WP_164034828.1">
    <property type="nucleotide sequence ID" value="NZ_JAAGNZ010000001.1"/>
</dbReference>
<dbReference type="Proteomes" id="UP000477386">
    <property type="component" value="Unassembled WGS sequence"/>
</dbReference>
<keyword evidence="3" id="KW-1185">Reference proteome</keyword>
<evidence type="ECO:0000256" key="1">
    <source>
        <dbReference type="SAM" id="SignalP"/>
    </source>
</evidence>
<evidence type="ECO:0000313" key="3">
    <source>
        <dbReference type="Proteomes" id="UP000477386"/>
    </source>
</evidence>
<protein>
    <recommendedName>
        <fullName evidence="4">Secretion system C-terminal sorting domain-containing protein</fullName>
    </recommendedName>
</protein>
<gene>
    <name evidence="2" type="ORF">GK091_01300</name>
</gene>
<reference evidence="2 3" key="1">
    <citation type="submission" date="2020-02" db="EMBL/GenBank/DDBJ databases">
        <title>Draft genome sequence of two Spirosoma agri KCTC 52727 and Spirosoma terrae KCTC 52035.</title>
        <authorList>
            <person name="Rojas J."/>
            <person name="Ambika Manirajan B."/>
            <person name="Ratering S."/>
            <person name="Suarez C."/>
            <person name="Schnell S."/>
        </authorList>
    </citation>
    <scope>NUCLEOTIDE SEQUENCE [LARGE SCALE GENOMIC DNA]</scope>
    <source>
        <strain evidence="2 3">KCTC 52727</strain>
    </source>
</reference>
<evidence type="ECO:0008006" key="4">
    <source>
        <dbReference type="Google" id="ProtNLM"/>
    </source>
</evidence>
<sequence>MKTLINSLLVAFTVSLVTVSASLAEVNPGSRSTAVATYKTGIYVTAEGKLNVALDKETNGIVDIKLKNDAGKVLFVQHMGKKEKVARISLNISELPDGAYQLEMSNGVETTTQTITLATQQHTVPNRLVAIN</sequence>
<feature type="signal peptide" evidence="1">
    <location>
        <begin position="1"/>
        <end position="23"/>
    </location>
</feature>
<feature type="chain" id="PRO_5026818350" description="Secretion system C-terminal sorting domain-containing protein" evidence="1">
    <location>
        <begin position="24"/>
        <end position="132"/>
    </location>
</feature>
<keyword evidence="1" id="KW-0732">Signal</keyword>
<name>A0A6M0IDS8_9BACT</name>